<dbReference type="Proteomes" id="UP000242180">
    <property type="component" value="Unassembled WGS sequence"/>
</dbReference>
<evidence type="ECO:0000313" key="4">
    <source>
        <dbReference type="EMBL" id="ORY92122.1"/>
    </source>
</evidence>
<dbReference type="STRING" id="13706.A0A1X2H2T1"/>
<dbReference type="PANTHER" id="PTHR28524">
    <property type="entry name" value="SUCCINATE DEHYDROGENASE ASSEMBLY FACTOR 4, MITOCHONDRIAL"/>
    <property type="match status" value="1"/>
</dbReference>
<gene>
    <name evidence="4" type="ORF">BCR43DRAFT_497832</name>
</gene>
<evidence type="ECO:0000256" key="1">
    <source>
        <dbReference type="ARBA" id="ARBA00005701"/>
    </source>
</evidence>
<dbReference type="GO" id="GO:0034553">
    <property type="term" value="P:mitochondrial respiratory chain complex II assembly"/>
    <property type="evidence" value="ECO:0007669"/>
    <property type="project" value="TreeGrafter"/>
</dbReference>
<dbReference type="PANTHER" id="PTHR28524:SF3">
    <property type="entry name" value="SUCCINATE DEHYDROGENASE ASSEMBLY FACTOR 4, MITOCHONDRIAL"/>
    <property type="match status" value="1"/>
</dbReference>
<reference evidence="4 5" key="1">
    <citation type="submission" date="2016-07" db="EMBL/GenBank/DDBJ databases">
        <title>Pervasive Adenine N6-methylation of Active Genes in Fungi.</title>
        <authorList>
            <consortium name="DOE Joint Genome Institute"/>
            <person name="Mondo S.J."/>
            <person name="Dannebaum R.O."/>
            <person name="Kuo R.C."/>
            <person name="Labutti K."/>
            <person name="Haridas S."/>
            <person name="Kuo A."/>
            <person name="Salamov A."/>
            <person name="Ahrendt S.R."/>
            <person name="Lipzen A."/>
            <person name="Sullivan W."/>
            <person name="Andreopoulos W.B."/>
            <person name="Clum A."/>
            <person name="Lindquist E."/>
            <person name="Daum C."/>
            <person name="Ramamoorthy G.K."/>
            <person name="Gryganskyi A."/>
            <person name="Culley D."/>
            <person name="Magnuson J.K."/>
            <person name="James T.Y."/>
            <person name="O'Malley M.A."/>
            <person name="Stajich J.E."/>
            <person name="Spatafora J.W."/>
            <person name="Visel A."/>
            <person name="Grigoriev I.V."/>
        </authorList>
    </citation>
    <scope>NUCLEOTIDE SEQUENCE [LARGE SCALE GENOMIC DNA]</scope>
    <source>
        <strain evidence="4 5">NRRL 2496</strain>
    </source>
</reference>
<dbReference type="GO" id="GO:0005739">
    <property type="term" value="C:mitochondrion"/>
    <property type="evidence" value="ECO:0007669"/>
    <property type="project" value="TreeGrafter"/>
</dbReference>
<dbReference type="OMA" id="IHDDAIK"/>
<name>A0A1X2H2T1_SYNRA</name>
<dbReference type="InterPro" id="IPR012875">
    <property type="entry name" value="SDHF4"/>
</dbReference>
<evidence type="ECO:0000256" key="3">
    <source>
        <dbReference type="SAM" id="MobiDB-lite"/>
    </source>
</evidence>
<comment type="similarity">
    <text evidence="1">Belongs to the SDHAF4 family.</text>
</comment>
<dbReference type="AlphaFoldDB" id="A0A1X2H2T1"/>
<dbReference type="Pfam" id="PF07896">
    <property type="entry name" value="DUF1674"/>
    <property type="match status" value="1"/>
</dbReference>
<dbReference type="InParanoid" id="A0A1X2H2T1"/>
<accession>A0A1X2H2T1</accession>
<feature type="compositionally biased region" description="Basic and acidic residues" evidence="3">
    <location>
        <begin position="26"/>
        <end position="40"/>
    </location>
</feature>
<dbReference type="EMBL" id="MCGN01000010">
    <property type="protein sequence ID" value="ORY92122.1"/>
    <property type="molecule type" value="Genomic_DNA"/>
</dbReference>
<protein>
    <recommendedName>
        <fullName evidence="2">Succinate dehydrogenase assembly factor 4, mitochondrial</fullName>
    </recommendedName>
</protein>
<dbReference type="FunCoup" id="A0A1X2H2T1">
    <property type="interactions" value="207"/>
</dbReference>
<dbReference type="OrthoDB" id="201362at2759"/>
<evidence type="ECO:0000256" key="2">
    <source>
        <dbReference type="ARBA" id="ARBA00022170"/>
    </source>
</evidence>
<sequence>MLRHIVKRSYSSMGGPGPIPLGNKKKQQEMLEMIRKKQEQDSMSGAGALHDDAPEPLTPEFEGDVNPKTGEVNGPKNEPLKHGDWSFGGRVTDF</sequence>
<keyword evidence="5" id="KW-1185">Reference proteome</keyword>
<proteinExistence type="inferred from homology"/>
<comment type="caution">
    <text evidence="4">The sequence shown here is derived from an EMBL/GenBank/DDBJ whole genome shotgun (WGS) entry which is preliminary data.</text>
</comment>
<organism evidence="4 5">
    <name type="scientific">Syncephalastrum racemosum</name>
    <name type="common">Filamentous fungus</name>
    <dbReference type="NCBI Taxonomy" id="13706"/>
    <lineage>
        <taxon>Eukaryota</taxon>
        <taxon>Fungi</taxon>
        <taxon>Fungi incertae sedis</taxon>
        <taxon>Mucoromycota</taxon>
        <taxon>Mucoromycotina</taxon>
        <taxon>Mucoromycetes</taxon>
        <taxon>Mucorales</taxon>
        <taxon>Syncephalastraceae</taxon>
        <taxon>Syncephalastrum</taxon>
    </lineage>
</organism>
<evidence type="ECO:0000313" key="5">
    <source>
        <dbReference type="Proteomes" id="UP000242180"/>
    </source>
</evidence>
<feature type="region of interest" description="Disordered" evidence="3">
    <location>
        <begin position="1"/>
        <end position="94"/>
    </location>
</feature>